<dbReference type="Proteomes" id="UP000281534">
    <property type="component" value="Unassembled WGS sequence"/>
</dbReference>
<comment type="caution">
    <text evidence="1">The sequence shown here is derived from an EMBL/GenBank/DDBJ whole genome shotgun (WGS) entry which is preliminary data.</text>
</comment>
<dbReference type="OrthoDB" id="6699667at2"/>
<protein>
    <submittedName>
        <fullName evidence="1">Uncharacterized protein</fullName>
    </submittedName>
</protein>
<dbReference type="AlphaFoldDB" id="A0A3P1ULS7"/>
<dbReference type="RefSeq" id="WP_124797345.1">
    <property type="nucleotide sequence ID" value="NZ_RQYY01000027.1"/>
</dbReference>
<organism evidence="1 2">
    <name type="scientific">Fusobacterium canifelinum</name>
    <dbReference type="NCBI Taxonomy" id="285729"/>
    <lineage>
        <taxon>Bacteria</taxon>
        <taxon>Fusobacteriati</taxon>
        <taxon>Fusobacteriota</taxon>
        <taxon>Fusobacteriia</taxon>
        <taxon>Fusobacteriales</taxon>
        <taxon>Fusobacteriaceae</taxon>
        <taxon>Fusobacterium</taxon>
    </lineage>
</organism>
<proteinExistence type="predicted"/>
<name>A0A3P1ULS7_9FUSO</name>
<gene>
    <name evidence="1" type="ORF">EII27_10100</name>
</gene>
<accession>A0A3P1ULS7</accession>
<evidence type="ECO:0000313" key="1">
    <source>
        <dbReference type="EMBL" id="RRD22056.1"/>
    </source>
</evidence>
<reference evidence="1 2" key="1">
    <citation type="submission" date="2018-11" db="EMBL/GenBank/DDBJ databases">
        <title>Genomes From Bacteria Associated with the Canine Oral Cavity: a Test Case for Automated Genome-Based Taxonomic Assignment.</title>
        <authorList>
            <person name="Coil D.A."/>
            <person name="Jospin G."/>
            <person name="Darling A.E."/>
            <person name="Wallis C."/>
            <person name="Davis I.J."/>
            <person name="Harris S."/>
            <person name="Eisen J.A."/>
            <person name="Holcombe L.J."/>
            <person name="O'Flynn C."/>
        </authorList>
    </citation>
    <scope>NUCLEOTIDE SEQUENCE [LARGE SCALE GENOMIC DNA]</scope>
    <source>
        <strain evidence="1 2">OH4460_COT-188</strain>
    </source>
</reference>
<sequence length="201" mass="24054">MKKSLFLIFFLFLILSSFSYSNYPIPDYRYYIVKEPMVVKNLQLPVGTRIVYFDTSLFGDSESSRPLREKNIFQIFFPDDEPLIWGGMPVGLIERFFNRDMKGFTVYPELGYKKKKTKSELIEKSEFLKLWFMWTETMHVDIKNENDWSFNPDNMVLGGKADISYIDFDNWKYFQTDYNDITERNMKEHLKKLNEAAKNIK</sequence>
<evidence type="ECO:0000313" key="2">
    <source>
        <dbReference type="Proteomes" id="UP000281534"/>
    </source>
</evidence>
<dbReference type="EMBL" id="RQYY01000027">
    <property type="protein sequence ID" value="RRD22056.1"/>
    <property type="molecule type" value="Genomic_DNA"/>
</dbReference>